<feature type="transmembrane region" description="Helical" evidence="7">
    <location>
        <begin position="129"/>
        <end position="144"/>
    </location>
</feature>
<comment type="subcellular location">
    <subcellularLocation>
        <location evidence="1">Cell membrane</location>
        <topology evidence="1">Single-pass membrane protein</topology>
    </subcellularLocation>
</comment>
<dbReference type="InterPro" id="IPR007168">
    <property type="entry name" value="Phageshock_PspC_N"/>
</dbReference>
<evidence type="ECO:0000313" key="9">
    <source>
        <dbReference type="EMBL" id="XCG65007.1"/>
    </source>
</evidence>
<gene>
    <name evidence="9" type="ORF">ABLG96_06805</name>
</gene>
<evidence type="ECO:0000259" key="8">
    <source>
        <dbReference type="Pfam" id="PF04024"/>
    </source>
</evidence>
<feature type="transmembrane region" description="Helical" evidence="7">
    <location>
        <begin position="55"/>
        <end position="82"/>
    </location>
</feature>
<protein>
    <submittedName>
        <fullName evidence="9">PspC domain-containing protein</fullName>
    </submittedName>
</protein>
<feature type="transmembrane region" description="Helical" evidence="7">
    <location>
        <begin position="103"/>
        <end position="123"/>
    </location>
</feature>
<feature type="transmembrane region" description="Helical" evidence="7">
    <location>
        <begin position="386"/>
        <end position="405"/>
    </location>
</feature>
<dbReference type="Pfam" id="PF04024">
    <property type="entry name" value="PspC"/>
    <property type="match status" value="1"/>
</dbReference>
<organism evidence="9">
    <name type="scientific">Nakamurella sp. A5-74</name>
    <dbReference type="NCBI Taxonomy" id="3158264"/>
    <lineage>
        <taxon>Bacteria</taxon>
        <taxon>Bacillati</taxon>
        <taxon>Actinomycetota</taxon>
        <taxon>Actinomycetes</taxon>
        <taxon>Nakamurellales</taxon>
        <taxon>Nakamurellaceae</taxon>
        <taxon>Nakamurella</taxon>
    </lineage>
</organism>
<evidence type="ECO:0000256" key="3">
    <source>
        <dbReference type="ARBA" id="ARBA00022692"/>
    </source>
</evidence>
<evidence type="ECO:0000256" key="7">
    <source>
        <dbReference type="SAM" id="Phobius"/>
    </source>
</evidence>
<feature type="transmembrane region" description="Helical" evidence="7">
    <location>
        <begin position="355"/>
        <end position="380"/>
    </location>
</feature>
<dbReference type="AlphaFoldDB" id="A0AAU8DS69"/>
<feature type="domain" description="Phage shock protein PspC N-terminal" evidence="8">
    <location>
        <begin position="28"/>
        <end position="85"/>
    </location>
</feature>
<evidence type="ECO:0000256" key="5">
    <source>
        <dbReference type="ARBA" id="ARBA00023136"/>
    </source>
</evidence>
<keyword evidence="5 7" id="KW-0472">Membrane</keyword>
<dbReference type="RefSeq" id="WP_353650618.1">
    <property type="nucleotide sequence ID" value="NZ_CP159218.1"/>
</dbReference>
<proteinExistence type="predicted"/>
<dbReference type="PANTHER" id="PTHR33885:SF3">
    <property type="entry name" value="PHAGE SHOCK PROTEIN C"/>
    <property type="match status" value="1"/>
</dbReference>
<dbReference type="GO" id="GO:0005886">
    <property type="term" value="C:plasma membrane"/>
    <property type="evidence" value="ECO:0007669"/>
    <property type="project" value="UniProtKB-SubCell"/>
</dbReference>
<sequence length="554" mass="57169">MDPSMDTSFDTAAPDGSSDHLGFGAPHRRFRRSSRDRKMAGVAGGIGRALGVDPVLIRIAFAVLTIFGGAGIALYALGWSLMPAESDEVSGVESLLGRGRSSMSPVLAVILGVVVIASVTSSFTWGRSLVPYAAIAVLVVLVIGRKRSHLQQWAADRHGVDWSDRSSRKAFGDRTAQDAQAWSDDIGRRAEAWGTDFGRRAQAWGEDFGHRAQQWGEHVSGRTGHGGCTKGSRGAVRHDAQPGDHAAPHGDAVRPFDTPPSWETTGAGPGGQPIDLHKTDLHTTDLHTTDLHTTMRPEPASPGGSSARSDLPFGAASQSPPRWDPLGAAPFAWDLPEPGPTPPSPETLRQRRRTAVVSAVAGTIALAVAAVGGVGVWLGWWHVPLAVVSGAALAVVALFVLGSALRGRRSPLIGFGVMLALATGFLTLTGATGTAGVGDTTWAPTTTALASQSSHEYRLDAGHGILDLSSVTVQPGTTVVVSASVGAGNLDVMLPAGVAAQVACTANLGSAKCLDQKDDGIGVRADIAAAGDAQHGTIVLTAHVGTGEVAVTRG</sequence>
<dbReference type="InterPro" id="IPR052027">
    <property type="entry name" value="PspC"/>
</dbReference>
<reference evidence="9" key="1">
    <citation type="submission" date="2024-05" db="EMBL/GenBank/DDBJ databases">
        <authorList>
            <person name="Cai S.Y."/>
            <person name="Jin L.M."/>
            <person name="Li H.R."/>
        </authorList>
    </citation>
    <scope>NUCLEOTIDE SEQUENCE</scope>
    <source>
        <strain evidence="9">A5-74</strain>
    </source>
</reference>
<feature type="region of interest" description="Disordered" evidence="6">
    <location>
        <begin position="290"/>
        <end position="320"/>
    </location>
</feature>
<feature type="compositionally biased region" description="Polar residues" evidence="6">
    <location>
        <begin position="1"/>
        <end position="10"/>
    </location>
</feature>
<feature type="region of interest" description="Disordered" evidence="6">
    <location>
        <begin position="1"/>
        <end position="36"/>
    </location>
</feature>
<feature type="region of interest" description="Disordered" evidence="6">
    <location>
        <begin position="164"/>
        <end position="185"/>
    </location>
</feature>
<keyword evidence="4 7" id="KW-1133">Transmembrane helix</keyword>
<evidence type="ECO:0000256" key="2">
    <source>
        <dbReference type="ARBA" id="ARBA00022475"/>
    </source>
</evidence>
<name>A0AAU8DS69_9ACTN</name>
<dbReference type="EMBL" id="CP159218">
    <property type="protein sequence ID" value="XCG65007.1"/>
    <property type="molecule type" value="Genomic_DNA"/>
</dbReference>
<accession>A0AAU8DS69</accession>
<dbReference type="PANTHER" id="PTHR33885">
    <property type="entry name" value="PHAGE SHOCK PROTEIN C"/>
    <property type="match status" value="1"/>
</dbReference>
<evidence type="ECO:0000256" key="1">
    <source>
        <dbReference type="ARBA" id="ARBA00004162"/>
    </source>
</evidence>
<feature type="compositionally biased region" description="Basic and acidic residues" evidence="6">
    <location>
        <begin position="236"/>
        <end position="254"/>
    </location>
</feature>
<feature type="compositionally biased region" description="Basic and acidic residues" evidence="6">
    <location>
        <begin position="164"/>
        <end position="176"/>
    </location>
</feature>
<feature type="region of interest" description="Disordered" evidence="6">
    <location>
        <begin position="218"/>
        <end position="278"/>
    </location>
</feature>
<keyword evidence="3 7" id="KW-0812">Transmembrane</keyword>
<evidence type="ECO:0000256" key="6">
    <source>
        <dbReference type="SAM" id="MobiDB-lite"/>
    </source>
</evidence>
<keyword evidence="2" id="KW-1003">Cell membrane</keyword>
<evidence type="ECO:0000256" key="4">
    <source>
        <dbReference type="ARBA" id="ARBA00022989"/>
    </source>
</evidence>
<feature type="transmembrane region" description="Helical" evidence="7">
    <location>
        <begin position="412"/>
        <end position="431"/>
    </location>
</feature>
<feature type="compositionally biased region" description="Basic residues" evidence="6">
    <location>
        <begin position="26"/>
        <end position="35"/>
    </location>
</feature>